<feature type="transmembrane region" description="Helical" evidence="9">
    <location>
        <begin position="181"/>
        <end position="201"/>
    </location>
</feature>
<dbReference type="PROSITE" id="PS50850">
    <property type="entry name" value="MFS"/>
    <property type="match status" value="1"/>
</dbReference>
<evidence type="ECO:0000256" key="7">
    <source>
        <dbReference type="ARBA" id="ARBA00023136"/>
    </source>
</evidence>
<dbReference type="PROSITE" id="PS00216">
    <property type="entry name" value="SUGAR_TRANSPORT_1"/>
    <property type="match status" value="1"/>
</dbReference>
<evidence type="ECO:0000313" key="11">
    <source>
        <dbReference type="EMBL" id="TDC00733.1"/>
    </source>
</evidence>
<dbReference type="Gene3D" id="1.20.1720.10">
    <property type="entry name" value="Multidrug resistance protein D"/>
    <property type="match status" value="1"/>
</dbReference>
<feature type="transmembrane region" description="Helical" evidence="9">
    <location>
        <begin position="297"/>
        <end position="319"/>
    </location>
</feature>
<dbReference type="CDD" id="cd17320">
    <property type="entry name" value="MFS_MdfA_MDR_like"/>
    <property type="match status" value="1"/>
</dbReference>
<feature type="transmembrane region" description="Helical" evidence="9">
    <location>
        <begin position="231"/>
        <end position="255"/>
    </location>
</feature>
<dbReference type="GO" id="GO:0005886">
    <property type="term" value="C:plasma membrane"/>
    <property type="evidence" value="ECO:0007669"/>
    <property type="project" value="UniProtKB-SubCell"/>
</dbReference>
<dbReference type="InterPro" id="IPR020846">
    <property type="entry name" value="MFS_dom"/>
</dbReference>
<feature type="transmembrane region" description="Helical" evidence="9">
    <location>
        <begin position="150"/>
        <end position="169"/>
    </location>
</feature>
<dbReference type="PANTHER" id="PTHR23502:SF132">
    <property type="entry name" value="POLYAMINE TRANSPORTER 2-RELATED"/>
    <property type="match status" value="1"/>
</dbReference>
<sequence length="438" mass="44113">MDPILGRSSSAMPQNPVPSPERTKRLLLALAGLTAVAPLATDMYVPGLPVLAASLSASESSVQVSLTAFLVGLAVGQLLLGPVSDALGRRRVLLTGAALFTAFSVACALAPNIHVLNAARLLQGIAGAAGMVVARAVLTDRYHGTAEAARHFAALSVIVFVAPVVAPALGGTILEVASWQVIFVALAGFGVLLIVGTLAWVPESLPVSARRRGGVPGTLRAIGALLRERALVGYLLASSLASAALFAYIAGSPFVFQGLYGLSATQYSLVFAGNALGMFAAGLAFGRLSARMRVHVLLGTGLALALAATSALAVVLFVTGGSFGVTWAGLFLVVVGLGVTLPATVTIIQSLGHRAPGAASGLIGGGQFLLGAAASPLTGLMGTGSPLPMTVFMLTAFALAALAVIALGRNTSGPKQSKTPSEPVTFSSQNASDTSTSR</sequence>
<feature type="transmembrane region" description="Helical" evidence="9">
    <location>
        <begin position="267"/>
        <end position="285"/>
    </location>
</feature>
<dbReference type="InterPro" id="IPR011701">
    <property type="entry name" value="MFS"/>
</dbReference>
<dbReference type="PANTHER" id="PTHR23502">
    <property type="entry name" value="MAJOR FACILITATOR SUPERFAMILY"/>
    <property type="match status" value="1"/>
</dbReference>
<feature type="transmembrane region" description="Helical" evidence="9">
    <location>
        <begin position="387"/>
        <end position="408"/>
    </location>
</feature>
<dbReference type="AlphaFoldDB" id="A0A4R4N142"/>
<keyword evidence="6 9" id="KW-1133">Transmembrane helix</keyword>
<evidence type="ECO:0000256" key="5">
    <source>
        <dbReference type="ARBA" id="ARBA00022692"/>
    </source>
</evidence>
<feature type="transmembrane region" description="Helical" evidence="9">
    <location>
        <begin position="62"/>
        <end position="80"/>
    </location>
</feature>
<feature type="region of interest" description="Disordered" evidence="8">
    <location>
        <begin position="412"/>
        <end position="438"/>
    </location>
</feature>
<gene>
    <name evidence="11" type="ORF">E1267_33815</name>
</gene>
<evidence type="ECO:0000256" key="8">
    <source>
        <dbReference type="SAM" id="MobiDB-lite"/>
    </source>
</evidence>
<keyword evidence="4" id="KW-1003">Cell membrane</keyword>
<comment type="similarity">
    <text evidence="2">Belongs to the major facilitator superfamily. Bcr/CmlA family.</text>
</comment>
<dbReference type="InterPro" id="IPR036259">
    <property type="entry name" value="MFS_trans_sf"/>
</dbReference>
<feature type="transmembrane region" description="Helical" evidence="9">
    <location>
        <begin position="119"/>
        <end position="138"/>
    </location>
</feature>
<keyword evidence="5 9" id="KW-0812">Transmembrane</keyword>
<feature type="region of interest" description="Disordered" evidence="8">
    <location>
        <begin position="1"/>
        <end position="20"/>
    </location>
</feature>
<feature type="domain" description="Major facilitator superfamily (MFS) profile" evidence="10">
    <location>
        <begin position="26"/>
        <end position="412"/>
    </location>
</feature>
<dbReference type="Proteomes" id="UP000295157">
    <property type="component" value="Unassembled WGS sequence"/>
</dbReference>
<dbReference type="Pfam" id="PF07690">
    <property type="entry name" value="MFS_1"/>
    <property type="match status" value="1"/>
</dbReference>
<organism evidence="11 12">
    <name type="scientific">Nonomuraea longispora</name>
    <dbReference type="NCBI Taxonomy" id="1848320"/>
    <lineage>
        <taxon>Bacteria</taxon>
        <taxon>Bacillati</taxon>
        <taxon>Actinomycetota</taxon>
        <taxon>Actinomycetes</taxon>
        <taxon>Streptosporangiales</taxon>
        <taxon>Streptosporangiaceae</taxon>
        <taxon>Nonomuraea</taxon>
    </lineage>
</organism>
<evidence type="ECO:0000256" key="6">
    <source>
        <dbReference type="ARBA" id="ARBA00022989"/>
    </source>
</evidence>
<proteinExistence type="inferred from homology"/>
<keyword evidence="7 9" id="KW-0472">Membrane</keyword>
<dbReference type="NCBIfam" id="TIGR00710">
    <property type="entry name" value="efflux_Bcr_CflA"/>
    <property type="match status" value="1"/>
</dbReference>
<keyword evidence="12" id="KW-1185">Reference proteome</keyword>
<dbReference type="GO" id="GO:0042910">
    <property type="term" value="F:xenobiotic transmembrane transporter activity"/>
    <property type="evidence" value="ECO:0007669"/>
    <property type="project" value="InterPro"/>
</dbReference>
<evidence type="ECO:0000259" key="10">
    <source>
        <dbReference type="PROSITE" id="PS50850"/>
    </source>
</evidence>
<reference evidence="11 12" key="1">
    <citation type="submission" date="2019-02" db="EMBL/GenBank/DDBJ databases">
        <title>Draft genome sequences of novel Actinobacteria.</title>
        <authorList>
            <person name="Sahin N."/>
            <person name="Ay H."/>
            <person name="Saygin H."/>
        </authorList>
    </citation>
    <scope>NUCLEOTIDE SEQUENCE [LARGE SCALE GENOMIC DNA]</scope>
    <source>
        <strain evidence="11 12">KC201</strain>
    </source>
</reference>
<comment type="caution">
    <text evidence="11">The sequence shown here is derived from an EMBL/GenBank/DDBJ whole genome shotgun (WGS) entry which is preliminary data.</text>
</comment>
<feature type="transmembrane region" description="Helical" evidence="9">
    <location>
        <begin position="360"/>
        <end position="381"/>
    </location>
</feature>
<evidence type="ECO:0000256" key="4">
    <source>
        <dbReference type="ARBA" id="ARBA00022475"/>
    </source>
</evidence>
<evidence type="ECO:0000256" key="3">
    <source>
        <dbReference type="ARBA" id="ARBA00022448"/>
    </source>
</evidence>
<feature type="transmembrane region" description="Helical" evidence="9">
    <location>
        <begin position="92"/>
        <end position="113"/>
    </location>
</feature>
<evidence type="ECO:0000256" key="9">
    <source>
        <dbReference type="SAM" id="Phobius"/>
    </source>
</evidence>
<dbReference type="EMBL" id="SMJZ01000179">
    <property type="protein sequence ID" value="TDC00733.1"/>
    <property type="molecule type" value="Genomic_DNA"/>
</dbReference>
<dbReference type="GO" id="GO:1990961">
    <property type="term" value="P:xenobiotic detoxification by transmembrane export across the plasma membrane"/>
    <property type="evidence" value="ECO:0007669"/>
    <property type="project" value="InterPro"/>
</dbReference>
<evidence type="ECO:0000313" key="12">
    <source>
        <dbReference type="Proteomes" id="UP000295157"/>
    </source>
</evidence>
<accession>A0A4R4N142</accession>
<feature type="transmembrane region" description="Helical" evidence="9">
    <location>
        <begin position="325"/>
        <end position="348"/>
    </location>
</feature>
<dbReference type="OrthoDB" id="9814303at2"/>
<dbReference type="InterPro" id="IPR004812">
    <property type="entry name" value="Efflux_drug-R_Bcr/CmlA"/>
</dbReference>
<evidence type="ECO:0000256" key="1">
    <source>
        <dbReference type="ARBA" id="ARBA00004651"/>
    </source>
</evidence>
<evidence type="ECO:0000256" key="2">
    <source>
        <dbReference type="ARBA" id="ARBA00006236"/>
    </source>
</evidence>
<keyword evidence="3" id="KW-0813">Transport</keyword>
<dbReference type="InterPro" id="IPR005829">
    <property type="entry name" value="Sugar_transporter_CS"/>
</dbReference>
<comment type="subcellular location">
    <subcellularLocation>
        <location evidence="1">Cell membrane</location>
        <topology evidence="1">Multi-pass membrane protein</topology>
    </subcellularLocation>
</comment>
<dbReference type="SUPFAM" id="SSF103473">
    <property type="entry name" value="MFS general substrate transporter"/>
    <property type="match status" value="1"/>
</dbReference>
<protein>
    <submittedName>
        <fullName evidence="11">Bcr/CflA family efflux MFS transporter</fullName>
    </submittedName>
</protein>
<name>A0A4R4N142_9ACTN</name>